<comment type="caution">
    <text evidence="2">The sequence shown here is derived from an EMBL/GenBank/DDBJ whole genome shotgun (WGS) entry which is preliminary data.</text>
</comment>
<protein>
    <submittedName>
        <fullName evidence="2">Uncharacterized protein</fullName>
    </submittedName>
</protein>
<dbReference type="EMBL" id="RXHI01000011">
    <property type="protein sequence ID" value="RUA22696.1"/>
    <property type="molecule type" value="Genomic_DNA"/>
</dbReference>
<reference evidence="2" key="1">
    <citation type="submission" date="2018-12" db="EMBL/GenBank/DDBJ databases">
        <authorList>
            <person name="Jadhav K."/>
            <person name="Kushwaha B."/>
            <person name="Jadhav I."/>
        </authorList>
    </citation>
    <scope>NUCLEOTIDE SEQUENCE [LARGE SCALE GENOMIC DNA]</scope>
    <source>
        <strain evidence="2">SBS 10</strain>
    </source>
</reference>
<name>A0A432JK87_9GAMM</name>
<accession>A0A432JK87</accession>
<feature type="compositionally biased region" description="Polar residues" evidence="1">
    <location>
        <begin position="31"/>
        <end position="48"/>
    </location>
</feature>
<evidence type="ECO:0000256" key="1">
    <source>
        <dbReference type="SAM" id="MobiDB-lite"/>
    </source>
</evidence>
<proteinExistence type="predicted"/>
<evidence type="ECO:0000313" key="2">
    <source>
        <dbReference type="EMBL" id="RUA22696.1"/>
    </source>
</evidence>
<gene>
    <name evidence="2" type="ORF">DSL92_04165</name>
</gene>
<sequence length="115" mass="12991">MPISTPGRAAVQPDHLTGWLRLRAVHRHQRPSPSYVSMPRSWSLSDASSVRRPTPLLATRSPQHSRKPSTTPSSVRWRSGDHRIPPSHRFIRHLEHCGLAGMMHSLSTVIPALEW</sequence>
<organism evidence="2">
    <name type="scientific">Billgrantia gudaonensis</name>
    <dbReference type="NCBI Taxonomy" id="376427"/>
    <lineage>
        <taxon>Bacteria</taxon>
        <taxon>Pseudomonadati</taxon>
        <taxon>Pseudomonadota</taxon>
        <taxon>Gammaproteobacteria</taxon>
        <taxon>Oceanospirillales</taxon>
        <taxon>Halomonadaceae</taxon>
        <taxon>Billgrantia</taxon>
    </lineage>
</organism>
<dbReference type="AlphaFoldDB" id="A0A432JK87"/>
<feature type="region of interest" description="Disordered" evidence="1">
    <location>
        <begin position="29"/>
        <end position="82"/>
    </location>
</feature>